<keyword evidence="3" id="KW-1185">Reference proteome</keyword>
<sequence>MIKRIPRIWRVAVCLLALGACARPYTITVSPAEPGATLQTVFVATQQRVSPTGDITYDDRPEAAAFAQIAVAIPPDHVIGEIENIYDPSRGFTMPRYTPQDRDTFIAALDAGPGDEILIYVHGYNTTTTEAVFRFAQMSHDFGFENTTAVFSWASAGVPAGYVYDRDSVLFARDDLAGLLADISRFSNKSITIIAHSLGSQLIMETMRQLAIAGKTSVLDDIGTVVLFSPDIDPDIFRRQVATIGARRNPYIMLTNSADQALGMSSLLVGGRTKLGQLAESDAIADLDVVIIDLTQMSSLAHLGHMVAATSPSAIRLLRQISETGDLATLDAGLQ</sequence>
<reference evidence="3" key="1">
    <citation type="submission" date="2016-10" db="EMBL/GenBank/DDBJ databases">
        <authorList>
            <person name="Varghese N."/>
            <person name="Submissions S."/>
        </authorList>
    </citation>
    <scope>NUCLEOTIDE SEQUENCE [LARGE SCALE GENOMIC DNA]</scope>
    <source>
        <strain evidence="3">DSM 26879</strain>
    </source>
</reference>
<dbReference type="PANTHER" id="PTHR36513">
    <property type="entry name" value="ABC TRANSMEMBRANE TYPE-1 DOMAIN-CONTAINING PROTEIN"/>
    <property type="match status" value="1"/>
</dbReference>
<dbReference type="InterPro" id="IPR010297">
    <property type="entry name" value="DUF900_hydrolase"/>
</dbReference>
<organism evidence="2 3">
    <name type="scientific">Yoonia tamlensis</name>
    <dbReference type="NCBI Taxonomy" id="390270"/>
    <lineage>
        <taxon>Bacteria</taxon>
        <taxon>Pseudomonadati</taxon>
        <taxon>Pseudomonadota</taxon>
        <taxon>Alphaproteobacteria</taxon>
        <taxon>Rhodobacterales</taxon>
        <taxon>Paracoccaceae</taxon>
        <taxon>Yoonia</taxon>
    </lineage>
</organism>
<dbReference type="Gene3D" id="3.40.50.1820">
    <property type="entry name" value="alpha/beta hydrolase"/>
    <property type="match status" value="1"/>
</dbReference>
<dbReference type="SUPFAM" id="SSF53474">
    <property type="entry name" value="alpha/beta-Hydrolases"/>
    <property type="match status" value="1"/>
</dbReference>
<dbReference type="Proteomes" id="UP000199478">
    <property type="component" value="Unassembled WGS sequence"/>
</dbReference>
<dbReference type="PROSITE" id="PS51257">
    <property type="entry name" value="PROKAR_LIPOPROTEIN"/>
    <property type="match status" value="1"/>
</dbReference>
<dbReference type="InterPro" id="IPR029058">
    <property type="entry name" value="AB_hydrolase_fold"/>
</dbReference>
<dbReference type="PANTHER" id="PTHR36513:SF1">
    <property type="entry name" value="TRANSMEMBRANE PROTEIN"/>
    <property type="match status" value="1"/>
</dbReference>
<feature type="chain" id="PRO_5011642196" evidence="1">
    <location>
        <begin position="23"/>
        <end position="335"/>
    </location>
</feature>
<evidence type="ECO:0000256" key="1">
    <source>
        <dbReference type="SAM" id="SignalP"/>
    </source>
</evidence>
<proteinExistence type="predicted"/>
<name>A0A1I6GMM3_9RHOB</name>
<dbReference type="EMBL" id="FOYP01000001">
    <property type="protein sequence ID" value="SFR43440.1"/>
    <property type="molecule type" value="Genomic_DNA"/>
</dbReference>
<gene>
    <name evidence="2" type="ORF">SAMN04488005_1906</name>
</gene>
<evidence type="ECO:0000313" key="2">
    <source>
        <dbReference type="EMBL" id="SFR43440.1"/>
    </source>
</evidence>
<feature type="signal peptide" evidence="1">
    <location>
        <begin position="1"/>
        <end position="22"/>
    </location>
</feature>
<dbReference type="STRING" id="390270.SAMN04488005_1906"/>
<keyword evidence="1" id="KW-0732">Signal</keyword>
<dbReference type="RefSeq" id="WP_165615019.1">
    <property type="nucleotide sequence ID" value="NZ_FOYP01000001.1"/>
</dbReference>
<dbReference type="AlphaFoldDB" id="A0A1I6GMM3"/>
<dbReference type="Pfam" id="PF05990">
    <property type="entry name" value="DUF900"/>
    <property type="match status" value="1"/>
</dbReference>
<accession>A0A1I6GMM3</accession>
<protein>
    <submittedName>
        <fullName evidence="2">Esterase/lipase superfamily enzyme</fullName>
    </submittedName>
</protein>
<evidence type="ECO:0000313" key="3">
    <source>
        <dbReference type="Proteomes" id="UP000199478"/>
    </source>
</evidence>